<evidence type="ECO:0000256" key="1">
    <source>
        <dbReference type="SAM" id="MobiDB-lite"/>
    </source>
</evidence>
<dbReference type="EMBL" id="VSRR010008559">
    <property type="protein sequence ID" value="MPC48920.1"/>
    <property type="molecule type" value="Genomic_DNA"/>
</dbReference>
<reference evidence="2 3" key="1">
    <citation type="submission" date="2019-05" db="EMBL/GenBank/DDBJ databases">
        <title>Another draft genome of Portunus trituberculatus and its Hox gene families provides insights of decapod evolution.</title>
        <authorList>
            <person name="Jeong J.-H."/>
            <person name="Song I."/>
            <person name="Kim S."/>
            <person name="Choi T."/>
            <person name="Kim D."/>
            <person name="Ryu S."/>
            <person name="Kim W."/>
        </authorList>
    </citation>
    <scope>NUCLEOTIDE SEQUENCE [LARGE SCALE GENOMIC DNA]</scope>
    <source>
        <tissue evidence="2">Muscle</tissue>
    </source>
</reference>
<feature type="compositionally biased region" description="Polar residues" evidence="1">
    <location>
        <begin position="53"/>
        <end position="62"/>
    </location>
</feature>
<proteinExistence type="predicted"/>
<accession>A0A5B7FMH0</accession>
<dbReference type="Proteomes" id="UP000324222">
    <property type="component" value="Unassembled WGS sequence"/>
</dbReference>
<sequence length="62" mass="6843">MLVFVLFCGVCEAAEFRNQEGSNDKQEDITLHSFFHSSTLPGNVDVSSPPHSPSFTLNLRST</sequence>
<evidence type="ECO:0000313" key="3">
    <source>
        <dbReference type="Proteomes" id="UP000324222"/>
    </source>
</evidence>
<organism evidence="2 3">
    <name type="scientific">Portunus trituberculatus</name>
    <name type="common">Swimming crab</name>
    <name type="synonym">Neptunus trituberculatus</name>
    <dbReference type="NCBI Taxonomy" id="210409"/>
    <lineage>
        <taxon>Eukaryota</taxon>
        <taxon>Metazoa</taxon>
        <taxon>Ecdysozoa</taxon>
        <taxon>Arthropoda</taxon>
        <taxon>Crustacea</taxon>
        <taxon>Multicrustacea</taxon>
        <taxon>Malacostraca</taxon>
        <taxon>Eumalacostraca</taxon>
        <taxon>Eucarida</taxon>
        <taxon>Decapoda</taxon>
        <taxon>Pleocyemata</taxon>
        <taxon>Brachyura</taxon>
        <taxon>Eubrachyura</taxon>
        <taxon>Portunoidea</taxon>
        <taxon>Portunidae</taxon>
        <taxon>Portuninae</taxon>
        <taxon>Portunus</taxon>
    </lineage>
</organism>
<feature type="region of interest" description="Disordered" evidence="1">
    <location>
        <begin position="42"/>
        <end position="62"/>
    </location>
</feature>
<dbReference type="AlphaFoldDB" id="A0A5B7FMH0"/>
<protein>
    <submittedName>
        <fullName evidence="2">Uncharacterized protein</fullName>
    </submittedName>
</protein>
<name>A0A5B7FMH0_PORTR</name>
<evidence type="ECO:0000313" key="2">
    <source>
        <dbReference type="EMBL" id="MPC48920.1"/>
    </source>
</evidence>
<gene>
    <name evidence="2" type="ORF">E2C01_042706</name>
</gene>
<keyword evidence="3" id="KW-1185">Reference proteome</keyword>
<comment type="caution">
    <text evidence="2">The sequence shown here is derived from an EMBL/GenBank/DDBJ whole genome shotgun (WGS) entry which is preliminary data.</text>
</comment>